<feature type="signal peptide" evidence="8">
    <location>
        <begin position="1"/>
        <end position="20"/>
    </location>
</feature>
<evidence type="ECO:0000256" key="8">
    <source>
        <dbReference type="SAM" id="SignalP"/>
    </source>
</evidence>
<evidence type="ECO:0000313" key="10">
    <source>
        <dbReference type="Proteomes" id="UP000282388"/>
    </source>
</evidence>
<dbReference type="Pfam" id="PF03349">
    <property type="entry name" value="Toluene_X"/>
    <property type="match status" value="1"/>
</dbReference>
<dbReference type="Gene3D" id="2.40.160.60">
    <property type="entry name" value="Outer membrane protein transport protein (OMPP1/FadL/TodX)"/>
    <property type="match status" value="1"/>
</dbReference>
<evidence type="ECO:0000256" key="4">
    <source>
        <dbReference type="ARBA" id="ARBA00022692"/>
    </source>
</evidence>
<evidence type="ECO:0000256" key="5">
    <source>
        <dbReference type="ARBA" id="ARBA00022729"/>
    </source>
</evidence>
<keyword evidence="4" id="KW-0812">Transmembrane</keyword>
<reference evidence="9 10" key="1">
    <citation type="submission" date="2018-09" db="EMBL/GenBank/DDBJ databases">
        <title>The draft genome of Acinetobacter spp. strains.</title>
        <authorList>
            <person name="Qin J."/>
            <person name="Feng Y."/>
            <person name="Zong Z."/>
        </authorList>
    </citation>
    <scope>NUCLEOTIDE SEQUENCE [LARGE SCALE GENOMIC DNA]</scope>
    <source>
        <strain evidence="9 10">WCHAc060012</strain>
    </source>
</reference>
<protein>
    <recommendedName>
        <fullName evidence="11">Transport of long-chain fatty acid</fullName>
    </recommendedName>
</protein>
<feature type="chain" id="PRO_5017230628" description="Transport of long-chain fatty acid" evidence="8">
    <location>
        <begin position="21"/>
        <end position="407"/>
    </location>
</feature>
<keyword evidence="6" id="KW-0472">Membrane</keyword>
<evidence type="ECO:0000256" key="2">
    <source>
        <dbReference type="ARBA" id="ARBA00008163"/>
    </source>
</evidence>
<dbReference type="SUPFAM" id="SSF56935">
    <property type="entry name" value="Porins"/>
    <property type="match status" value="1"/>
</dbReference>
<comment type="caution">
    <text evidence="9">The sequence shown here is derived from an EMBL/GenBank/DDBJ whole genome shotgun (WGS) entry which is preliminary data.</text>
</comment>
<evidence type="ECO:0008006" key="11">
    <source>
        <dbReference type="Google" id="ProtNLM"/>
    </source>
</evidence>
<name>A0A3A8E542_9GAMM</name>
<evidence type="ECO:0000256" key="3">
    <source>
        <dbReference type="ARBA" id="ARBA00022452"/>
    </source>
</evidence>
<keyword evidence="10" id="KW-1185">Reference proteome</keyword>
<evidence type="ECO:0000256" key="1">
    <source>
        <dbReference type="ARBA" id="ARBA00004571"/>
    </source>
</evidence>
<evidence type="ECO:0000313" key="9">
    <source>
        <dbReference type="EMBL" id="RKG29268.1"/>
    </source>
</evidence>
<dbReference type="EMBL" id="RAXV01000048">
    <property type="protein sequence ID" value="RKG29268.1"/>
    <property type="molecule type" value="Genomic_DNA"/>
</dbReference>
<sequence>MRFAYLFALVPLSISVQNWAAALEHSNQNIRAFLESANYAEISYAQIHSDIEGKVQNQQEIAQLGIHDFSTGNLVGRDDLYSGAIKFQIQPQISAGLLFEQPYKAHLHYDYSPQLPDGSILPIERARIKFKSNSITGLIGYQPNSAWNIYTGLNLQSFEGDLLLEGQYYDGLNGYRSIFNKDYRPGWLAGISYQIPEIAMRVSLTYRSKIKYKLATAESTAYSNGQLHLTDSTDTVFETPQSANLEFQTGISPQNLIYGGLRWVNWSDFVLQPPQFNAVIYYASLDPRFSGIENTKLISYEDDQWSARLGFAHKWNPSWGNFIEASWDSGTNNPASTFNPADGYYGIGTGVQYNFNPNTNIILVYYALKFNKPPTAPPAQGTQIASLTSLTSENNSQLFGLRLAHHF</sequence>
<dbReference type="GO" id="GO:0015483">
    <property type="term" value="F:long-chain fatty acid transporting porin activity"/>
    <property type="evidence" value="ECO:0007669"/>
    <property type="project" value="TreeGrafter"/>
</dbReference>
<accession>A0A3A8E542</accession>
<dbReference type="PANTHER" id="PTHR35093:SF8">
    <property type="entry name" value="OUTER MEMBRANE PROTEIN NMB0088-RELATED"/>
    <property type="match status" value="1"/>
</dbReference>
<dbReference type="Proteomes" id="UP000282388">
    <property type="component" value="Unassembled WGS sequence"/>
</dbReference>
<evidence type="ECO:0000256" key="7">
    <source>
        <dbReference type="ARBA" id="ARBA00023237"/>
    </source>
</evidence>
<gene>
    <name evidence="9" type="ORF">D7V32_15705</name>
</gene>
<organism evidence="9 10">
    <name type="scientific">Acinetobacter tianfuensis</name>
    <dbReference type="NCBI Taxonomy" id="2419603"/>
    <lineage>
        <taxon>Bacteria</taxon>
        <taxon>Pseudomonadati</taxon>
        <taxon>Pseudomonadota</taxon>
        <taxon>Gammaproteobacteria</taxon>
        <taxon>Moraxellales</taxon>
        <taxon>Moraxellaceae</taxon>
        <taxon>Acinetobacter</taxon>
    </lineage>
</organism>
<keyword evidence="3" id="KW-1134">Transmembrane beta strand</keyword>
<dbReference type="OrthoDB" id="6679728at2"/>
<comment type="similarity">
    <text evidence="2">Belongs to the OmpP1/FadL family.</text>
</comment>
<dbReference type="RefSeq" id="WP_120403771.1">
    <property type="nucleotide sequence ID" value="NZ_RAXV01000048.1"/>
</dbReference>
<dbReference type="AlphaFoldDB" id="A0A3A8E542"/>
<comment type="subcellular location">
    <subcellularLocation>
        <location evidence="1">Cell outer membrane</location>
        <topology evidence="1">Multi-pass membrane protein</topology>
    </subcellularLocation>
</comment>
<evidence type="ECO:0000256" key="6">
    <source>
        <dbReference type="ARBA" id="ARBA00023136"/>
    </source>
</evidence>
<proteinExistence type="inferred from homology"/>
<dbReference type="GO" id="GO:0009279">
    <property type="term" value="C:cell outer membrane"/>
    <property type="evidence" value="ECO:0007669"/>
    <property type="project" value="UniProtKB-SubCell"/>
</dbReference>
<keyword evidence="7" id="KW-0998">Cell outer membrane</keyword>
<dbReference type="InterPro" id="IPR005017">
    <property type="entry name" value="OMPP1/FadL/TodX"/>
</dbReference>
<keyword evidence="5 8" id="KW-0732">Signal</keyword>
<dbReference type="PANTHER" id="PTHR35093">
    <property type="entry name" value="OUTER MEMBRANE PROTEIN NMB0088-RELATED"/>
    <property type="match status" value="1"/>
</dbReference>